<evidence type="ECO:0000313" key="4">
    <source>
        <dbReference type="Proteomes" id="UP000260649"/>
    </source>
</evidence>
<name>A0A3E2B6S1_9FIRM</name>
<dbReference type="PIRSF" id="PIRSF025624">
    <property type="entry name" value="ACT_PheB"/>
    <property type="match status" value="1"/>
</dbReference>
<evidence type="ECO:0000313" key="3">
    <source>
        <dbReference type="EMBL" id="RFT07674.1"/>
    </source>
</evidence>
<sequence>MSKAPNYYIVDAEALPEIFRKVVDARRMLDTGEAETVNQAVQLAGISRSAFYKYKDAVRPFQDMLHGRIVTFQIMLKDEPGILSHVLNLFAGSGANILTINQGIPINGCAVVTVNAETSGLEGSLQELLARLNGAEGVLRGEILAG</sequence>
<dbReference type="HAMAP" id="MF_00707">
    <property type="entry name" value="UPF0735"/>
    <property type="match status" value="1"/>
</dbReference>
<evidence type="ECO:0000259" key="2">
    <source>
        <dbReference type="PROSITE" id="PS51671"/>
    </source>
</evidence>
<dbReference type="Pfam" id="PF01842">
    <property type="entry name" value="ACT"/>
    <property type="match status" value="1"/>
</dbReference>
<dbReference type="OrthoDB" id="9788773at2"/>
<dbReference type="InterPro" id="IPR045865">
    <property type="entry name" value="ACT-like_dom_sf"/>
</dbReference>
<keyword evidence="4" id="KW-1185">Reference proteome</keyword>
<organism evidence="3 4">
    <name type="scientific">Evtepia gabavorous</name>
    <dbReference type="NCBI Taxonomy" id="2211183"/>
    <lineage>
        <taxon>Bacteria</taxon>
        <taxon>Bacillati</taxon>
        <taxon>Bacillota</taxon>
        <taxon>Clostridia</taxon>
        <taxon>Eubacteriales</taxon>
        <taxon>Evtepia</taxon>
    </lineage>
</organism>
<dbReference type="Proteomes" id="UP000260649">
    <property type="component" value="Unassembled WGS sequence"/>
</dbReference>
<reference evidence="3 4" key="1">
    <citation type="submission" date="2018-07" db="EMBL/GenBank/DDBJ databases">
        <title>GABA Modulating Bacteria of the Human Gut Microbiota.</title>
        <authorList>
            <person name="Strandwitz P."/>
            <person name="Kim K.H."/>
            <person name="Terekhova D."/>
            <person name="Liu J.K."/>
            <person name="Sharma A."/>
            <person name="Levering J."/>
            <person name="Mcdonald D."/>
            <person name="Dietrich D."/>
            <person name="Ramadhar T.R."/>
            <person name="Lekbua A."/>
            <person name="Mroue N."/>
            <person name="Liston C."/>
            <person name="Stewart E.J."/>
            <person name="Dubin M.J."/>
            <person name="Zengler K."/>
            <person name="Knight R."/>
            <person name="Gilbert J.A."/>
            <person name="Clardy J."/>
            <person name="Lewis K."/>
        </authorList>
    </citation>
    <scope>NUCLEOTIDE SEQUENCE [LARGE SCALE GENOMIC DNA]</scope>
    <source>
        <strain evidence="3 4">KLE1738</strain>
    </source>
</reference>
<dbReference type="InterPro" id="IPR008310">
    <property type="entry name" value="UPF0735_ACT_dom-cont"/>
</dbReference>
<evidence type="ECO:0000256" key="1">
    <source>
        <dbReference type="HAMAP-Rule" id="MF_00707"/>
    </source>
</evidence>
<comment type="caution">
    <text evidence="3">The sequence shown here is derived from an EMBL/GenBank/DDBJ whole genome shotgun (WGS) entry which is preliminary data.</text>
</comment>
<dbReference type="Gene3D" id="3.30.70.260">
    <property type="match status" value="1"/>
</dbReference>
<dbReference type="SUPFAM" id="SSF55021">
    <property type="entry name" value="ACT-like"/>
    <property type="match status" value="1"/>
</dbReference>
<dbReference type="RefSeq" id="WP_021919990.1">
    <property type="nucleotide sequence ID" value="NZ_CAKXKJ010000003.1"/>
</dbReference>
<gene>
    <name evidence="3" type="ORF">DV520_00605</name>
</gene>
<dbReference type="GeneID" id="97994232"/>
<comment type="similarity">
    <text evidence="1">Belongs to the UPF0735 family.</text>
</comment>
<proteinExistence type="inferred from homology"/>
<dbReference type="InterPro" id="IPR002912">
    <property type="entry name" value="ACT_dom"/>
</dbReference>
<dbReference type="AlphaFoldDB" id="A0A3E2B6S1"/>
<feature type="domain" description="ACT" evidence="2">
    <location>
        <begin position="71"/>
        <end position="146"/>
    </location>
</feature>
<accession>A0A3E2B6S1</accession>
<dbReference type="PROSITE" id="PS51671">
    <property type="entry name" value="ACT"/>
    <property type="match status" value="1"/>
</dbReference>
<dbReference type="EMBL" id="QQRQ01000001">
    <property type="protein sequence ID" value="RFT07674.1"/>
    <property type="molecule type" value="Genomic_DNA"/>
</dbReference>
<protein>
    <recommendedName>
        <fullName evidence="1">UPF0735 ACT domain-containing protein DV520_00605</fullName>
    </recommendedName>
</protein>
<dbReference type="NCBIfam" id="NF003361">
    <property type="entry name" value="PRK04435.1"/>
    <property type="match status" value="1"/>
</dbReference>